<dbReference type="PROSITE" id="PS01124">
    <property type="entry name" value="HTH_ARAC_FAMILY_2"/>
    <property type="match status" value="1"/>
</dbReference>
<keyword evidence="1" id="KW-0805">Transcription regulation</keyword>
<dbReference type="AlphaFoldDB" id="A0A559J837"/>
<dbReference type="GO" id="GO:0003700">
    <property type="term" value="F:DNA-binding transcription factor activity"/>
    <property type="evidence" value="ECO:0007669"/>
    <property type="project" value="InterPro"/>
</dbReference>
<dbReference type="PANTHER" id="PTHR43280">
    <property type="entry name" value="ARAC-FAMILY TRANSCRIPTIONAL REGULATOR"/>
    <property type="match status" value="1"/>
</dbReference>
<dbReference type="SUPFAM" id="SSF51215">
    <property type="entry name" value="Regulatory protein AraC"/>
    <property type="match status" value="1"/>
</dbReference>
<evidence type="ECO:0000259" key="4">
    <source>
        <dbReference type="PROSITE" id="PS01124"/>
    </source>
</evidence>
<reference evidence="5 6" key="1">
    <citation type="submission" date="2019-07" db="EMBL/GenBank/DDBJ databases">
        <authorList>
            <person name="Kim J."/>
        </authorList>
    </citation>
    <scope>NUCLEOTIDE SEQUENCE [LARGE SCALE GENOMIC DNA]</scope>
    <source>
        <strain evidence="5 6">G13</strain>
    </source>
</reference>
<keyword evidence="3" id="KW-0804">Transcription</keyword>
<dbReference type="PANTHER" id="PTHR43280:SF2">
    <property type="entry name" value="HTH-TYPE TRANSCRIPTIONAL REGULATOR EXSA"/>
    <property type="match status" value="1"/>
</dbReference>
<dbReference type="OrthoDB" id="2602478at2"/>
<feature type="domain" description="HTH araC/xylS-type" evidence="4">
    <location>
        <begin position="187"/>
        <end position="285"/>
    </location>
</feature>
<evidence type="ECO:0000313" key="5">
    <source>
        <dbReference type="EMBL" id="TVX96060.1"/>
    </source>
</evidence>
<proteinExistence type="predicted"/>
<dbReference type="GO" id="GO:0043565">
    <property type="term" value="F:sequence-specific DNA binding"/>
    <property type="evidence" value="ECO:0007669"/>
    <property type="project" value="InterPro"/>
</dbReference>
<comment type="caution">
    <text evidence="5">The sequence shown here is derived from an EMBL/GenBank/DDBJ whole genome shotgun (WGS) entry which is preliminary data.</text>
</comment>
<dbReference type="InterPro" id="IPR037923">
    <property type="entry name" value="HTH-like"/>
</dbReference>
<dbReference type="Gene3D" id="1.10.10.60">
    <property type="entry name" value="Homeodomain-like"/>
    <property type="match status" value="2"/>
</dbReference>
<dbReference type="Gene3D" id="2.60.120.10">
    <property type="entry name" value="Jelly Rolls"/>
    <property type="match status" value="1"/>
</dbReference>
<evidence type="ECO:0000313" key="6">
    <source>
        <dbReference type="Proteomes" id="UP000316330"/>
    </source>
</evidence>
<gene>
    <name evidence="5" type="ORF">FPZ45_21770</name>
</gene>
<accession>A0A559J837</accession>
<dbReference type="InterPro" id="IPR018060">
    <property type="entry name" value="HTH_AraC"/>
</dbReference>
<evidence type="ECO:0000256" key="1">
    <source>
        <dbReference type="ARBA" id="ARBA00023015"/>
    </source>
</evidence>
<dbReference type="InterPro" id="IPR014710">
    <property type="entry name" value="RmlC-like_jellyroll"/>
</dbReference>
<dbReference type="Proteomes" id="UP000316330">
    <property type="component" value="Unassembled WGS sequence"/>
</dbReference>
<name>A0A559J837_9BACL</name>
<dbReference type="Pfam" id="PF02311">
    <property type="entry name" value="AraC_binding"/>
    <property type="match status" value="1"/>
</dbReference>
<sequence length="289" mass="32624">MDDAASAFNPVVRFANRLACNAGETFGPRIIKDYQWLFVEKGSGEVMIGEQNHSVGPGCLLGYGPGVPHRISASLTDPFVLYGLHFIPDNLLESTVHPEQLGIQEIESSFEFTKSGSEIDDARIPSYSIVGLWALPYFEDLVKEYTRNDDLSPLALRGILCQLYARLQRGNAMAPASGSSQPHAFAERIQQMLEERAESSYAMEWLEKCTGYSHDYASKTFKEIVGLSPHAYHQRMKLRAAQNRLESTGMTITEIADRLHFGSVHYFCKWFRRMTGLSPTAYRKQRRMI</sequence>
<dbReference type="SMART" id="SM00342">
    <property type="entry name" value="HTH_ARAC"/>
    <property type="match status" value="1"/>
</dbReference>
<evidence type="ECO:0000256" key="3">
    <source>
        <dbReference type="ARBA" id="ARBA00023163"/>
    </source>
</evidence>
<dbReference type="EMBL" id="VNJJ01000018">
    <property type="protein sequence ID" value="TVX96060.1"/>
    <property type="molecule type" value="Genomic_DNA"/>
</dbReference>
<dbReference type="RefSeq" id="WP_144706482.1">
    <property type="nucleotide sequence ID" value="NZ_VNJJ01000018.1"/>
</dbReference>
<dbReference type="InterPro" id="IPR003313">
    <property type="entry name" value="AraC-bd"/>
</dbReference>
<organism evidence="5 6">
    <name type="scientific">Cohnella terricola</name>
    <dbReference type="NCBI Taxonomy" id="1289167"/>
    <lineage>
        <taxon>Bacteria</taxon>
        <taxon>Bacillati</taxon>
        <taxon>Bacillota</taxon>
        <taxon>Bacilli</taxon>
        <taxon>Bacillales</taxon>
        <taxon>Paenibacillaceae</taxon>
        <taxon>Cohnella</taxon>
    </lineage>
</organism>
<keyword evidence="6" id="KW-1185">Reference proteome</keyword>
<dbReference type="InterPro" id="IPR009057">
    <property type="entry name" value="Homeodomain-like_sf"/>
</dbReference>
<keyword evidence="2" id="KW-0238">DNA-binding</keyword>
<evidence type="ECO:0000256" key="2">
    <source>
        <dbReference type="ARBA" id="ARBA00023125"/>
    </source>
</evidence>
<dbReference type="SUPFAM" id="SSF46689">
    <property type="entry name" value="Homeodomain-like"/>
    <property type="match status" value="1"/>
</dbReference>
<protein>
    <submittedName>
        <fullName evidence="5">AraC family transcriptional regulator</fullName>
    </submittedName>
</protein>
<dbReference type="Pfam" id="PF12833">
    <property type="entry name" value="HTH_18"/>
    <property type="match status" value="1"/>
</dbReference>